<dbReference type="GeneID" id="48278802"/>
<feature type="transmembrane region" description="Helical" evidence="6">
    <location>
        <begin position="297"/>
        <end position="317"/>
    </location>
</feature>
<dbReference type="GO" id="GO:0022857">
    <property type="term" value="F:transmembrane transporter activity"/>
    <property type="evidence" value="ECO:0007669"/>
    <property type="project" value="InterPro"/>
</dbReference>
<feature type="domain" description="Major facilitator superfamily (MFS) profile" evidence="7">
    <location>
        <begin position="7"/>
        <end position="411"/>
    </location>
</feature>
<dbReference type="InterPro" id="IPR036259">
    <property type="entry name" value="MFS_trans_sf"/>
</dbReference>
<dbReference type="Proteomes" id="UP000255295">
    <property type="component" value="Unassembled WGS sequence"/>
</dbReference>
<feature type="transmembrane region" description="Helical" evidence="6">
    <location>
        <begin position="357"/>
        <end position="379"/>
    </location>
</feature>
<reference evidence="8 10" key="1">
    <citation type="submission" date="2017-03" db="EMBL/GenBank/DDBJ databases">
        <title>The whole genome sequencing and assembly of Lysinibacillus sphaericus DSM 28T strain.</title>
        <authorList>
            <person name="Lee Y.-J."/>
            <person name="Yi H."/>
            <person name="Bahn Y.-S."/>
            <person name="Kim J.F."/>
            <person name="Lee D.-W."/>
        </authorList>
    </citation>
    <scope>NUCLEOTIDE SEQUENCE [LARGE SCALE GENOMIC DNA]</scope>
    <source>
        <strain evidence="8 10">DSM 28</strain>
    </source>
</reference>
<gene>
    <name evidence="9" type="primary">yhjX_1</name>
    <name evidence="8" type="ORF">LS41612_21605</name>
    <name evidence="9" type="ORF">NCTC10338_00335</name>
</gene>
<dbReference type="PANTHER" id="PTHR11360:SF284">
    <property type="entry name" value="EG:103B4.3 PROTEIN-RELATED"/>
    <property type="match status" value="1"/>
</dbReference>
<feature type="transmembrane region" description="Helical" evidence="6">
    <location>
        <begin position="170"/>
        <end position="190"/>
    </location>
</feature>
<name>A0A2S0K5T8_LYSSH</name>
<evidence type="ECO:0000256" key="6">
    <source>
        <dbReference type="SAM" id="Phobius"/>
    </source>
</evidence>
<evidence type="ECO:0000256" key="5">
    <source>
        <dbReference type="ARBA" id="ARBA00023136"/>
    </source>
</evidence>
<dbReference type="Proteomes" id="UP000238825">
    <property type="component" value="Chromosome"/>
</dbReference>
<protein>
    <submittedName>
        <fullName evidence="8">MFS transporter</fullName>
    </submittedName>
    <submittedName>
        <fullName evidence="9">Major facilitator (MFS) superfamily protein</fullName>
    </submittedName>
</protein>
<dbReference type="EMBL" id="UFSZ01000001">
    <property type="protein sequence ID" value="SUV15271.1"/>
    <property type="molecule type" value="Genomic_DNA"/>
</dbReference>
<feature type="transmembrane region" description="Helical" evidence="6">
    <location>
        <begin position="385"/>
        <end position="408"/>
    </location>
</feature>
<comment type="subcellular location">
    <subcellularLocation>
        <location evidence="1">Cell membrane</location>
        <topology evidence="1">Multi-pass membrane protein</topology>
    </subcellularLocation>
</comment>
<evidence type="ECO:0000256" key="3">
    <source>
        <dbReference type="ARBA" id="ARBA00022692"/>
    </source>
</evidence>
<evidence type="ECO:0000256" key="1">
    <source>
        <dbReference type="ARBA" id="ARBA00004651"/>
    </source>
</evidence>
<organism evidence="8 10">
    <name type="scientific">Lysinibacillus sphaericus</name>
    <name type="common">Bacillus sphaericus</name>
    <dbReference type="NCBI Taxonomy" id="1421"/>
    <lineage>
        <taxon>Bacteria</taxon>
        <taxon>Bacillati</taxon>
        <taxon>Bacillota</taxon>
        <taxon>Bacilli</taxon>
        <taxon>Bacillales</taxon>
        <taxon>Bacillaceae</taxon>
        <taxon>Lysinibacillus</taxon>
    </lineage>
</organism>
<evidence type="ECO:0000256" key="2">
    <source>
        <dbReference type="ARBA" id="ARBA00022448"/>
    </source>
</evidence>
<feature type="transmembrane region" description="Helical" evidence="6">
    <location>
        <begin position="234"/>
        <end position="259"/>
    </location>
</feature>
<feature type="transmembrane region" description="Helical" evidence="6">
    <location>
        <begin position="323"/>
        <end position="345"/>
    </location>
</feature>
<feature type="transmembrane region" description="Helical" evidence="6">
    <location>
        <begin position="138"/>
        <end position="158"/>
    </location>
</feature>
<dbReference type="PROSITE" id="PS50850">
    <property type="entry name" value="MFS"/>
    <property type="match status" value="1"/>
</dbReference>
<keyword evidence="4 6" id="KW-1133">Transmembrane helix</keyword>
<keyword evidence="3 6" id="KW-0812">Transmembrane</keyword>
<sequence length="421" mass="44776">MSANKKRLHFAWLVLLGLCISVGLAKSGLNSSAGLFLSPVSEDIGVGLGNLTLYLSISSIVTMVFLPIGGKLMAKYDTRMLLSIAIILQAGAFALFGMMSSVWGWYILAMPLAVGGVLITVLAGPVLVNQWFKQRSGLALGIITASGGLIGAFTQPLIGNLIATQGWRSAYIIVGVAAIIIIVPTIMLFLRKSPQEKGLLPYGAVDNNNVEKKVETDTSNTGISFADAKKSLSFSLLILFFFIITSIASFSIHIPTYLVNQGFSVKFTGNVMAALMVGVLLGSIIFGYLIDKIGAKNTTVIAMSIGLVSMILLLFFVESTIAIVVAVGLFGFVTACIGTLAPAITSALFGNKNYSQIYSTVSIGLAVAGIIALPAYGYIFDFTGSYTAVLYIIVIMLIMNIVSVLVAFRNKEKMVQNGLWK</sequence>
<evidence type="ECO:0000259" key="7">
    <source>
        <dbReference type="PROSITE" id="PS50850"/>
    </source>
</evidence>
<feature type="transmembrane region" description="Helical" evidence="6">
    <location>
        <begin position="105"/>
        <end position="126"/>
    </location>
</feature>
<accession>A0A2S0K5T8</accession>
<keyword evidence="5 6" id="KW-0472">Membrane</keyword>
<feature type="transmembrane region" description="Helical" evidence="6">
    <location>
        <begin position="271"/>
        <end position="290"/>
    </location>
</feature>
<dbReference type="InterPro" id="IPR011701">
    <property type="entry name" value="MFS"/>
</dbReference>
<dbReference type="Gene3D" id="1.20.1250.20">
    <property type="entry name" value="MFS general substrate transporter like domains"/>
    <property type="match status" value="2"/>
</dbReference>
<dbReference type="InterPro" id="IPR020846">
    <property type="entry name" value="MFS_dom"/>
</dbReference>
<dbReference type="Pfam" id="PF07690">
    <property type="entry name" value="MFS_1"/>
    <property type="match status" value="1"/>
</dbReference>
<reference evidence="9 11" key="2">
    <citation type="submission" date="2018-06" db="EMBL/GenBank/DDBJ databases">
        <authorList>
            <consortium name="Pathogen Informatics"/>
            <person name="Doyle S."/>
        </authorList>
    </citation>
    <scope>NUCLEOTIDE SEQUENCE [LARGE SCALE GENOMIC DNA]</scope>
    <source>
        <strain evidence="9 11">NCTC10338</strain>
    </source>
</reference>
<evidence type="ECO:0000313" key="11">
    <source>
        <dbReference type="Proteomes" id="UP000255295"/>
    </source>
</evidence>
<dbReference type="PANTHER" id="PTHR11360">
    <property type="entry name" value="MONOCARBOXYLATE TRANSPORTER"/>
    <property type="match status" value="1"/>
</dbReference>
<dbReference type="EMBL" id="CP019980">
    <property type="protein sequence ID" value="AVK98732.1"/>
    <property type="molecule type" value="Genomic_DNA"/>
</dbReference>
<feature type="transmembrane region" description="Helical" evidence="6">
    <location>
        <begin position="80"/>
        <end position="99"/>
    </location>
</feature>
<keyword evidence="2" id="KW-0813">Transport</keyword>
<dbReference type="InterPro" id="IPR050327">
    <property type="entry name" value="Proton-linked_MCT"/>
</dbReference>
<evidence type="ECO:0000313" key="9">
    <source>
        <dbReference type="EMBL" id="SUV15271.1"/>
    </source>
</evidence>
<dbReference type="SUPFAM" id="SSF103473">
    <property type="entry name" value="MFS general substrate transporter"/>
    <property type="match status" value="1"/>
</dbReference>
<dbReference type="AlphaFoldDB" id="A0A2S0K5T8"/>
<evidence type="ECO:0000256" key="4">
    <source>
        <dbReference type="ARBA" id="ARBA00022989"/>
    </source>
</evidence>
<dbReference type="GO" id="GO:0005886">
    <property type="term" value="C:plasma membrane"/>
    <property type="evidence" value="ECO:0007669"/>
    <property type="project" value="UniProtKB-SubCell"/>
</dbReference>
<evidence type="ECO:0000313" key="10">
    <source>
        <dbReference type="Proteomes" id="UP000238825"/>
    </source>
</evidence>
<dbReference type="RefSeq" id="WP_024360849.1">
    <property type="nucleotide sequence ID" value="NZ_BJNS01000028.1"/>
</dbReference>
<feature type="transmembrane region" description="Helical" evidence="6">
    <location>
        <begin position="49"/>
        <end position="68"/>
    </location>
</feature>
<evidence type="ECO:0000313" key="8">
    <source>
        <dbReference type="EMBL" id="AVK98732.1"/>
    </source>
</evidence>
<proteinExistence type="predicted"/>